<evidence type="ECO:0000256" key="5">
    <source>
        <dbReference type="SAM" id="MobiDB-lite"/>
    </source>
</evidence>
<accession>D8LBI9</accession>
<dbReference type="EMBL" id="FN649726">
    <property type="protein sequence ID" value="CBN76698.1"/>
    <property type="molecule type" value="Genomic_DNA"/>
</dbReference>
<evidence type="ECO:0000313" key="9">
    <source>
        <dbReference type="Proteomes" id="UP000002630"/>
    </source>
</evidence>
<dbReference type="PANTHER" id="PTHR19961:SF18">
    <property type="entry name" value="FI19014P1"/>
    <property type="match status" value="1"/>
</dbReference>
<dbReference type="SMART" id="SM00054">
    <property type="entry name" value="EFh"/>
    <property type="match status" value="2"/>
</dbReference>
<dbReference type="GO" id="GO:0051015">
    <property type="term" value="F:actin filament binding"/>
    <property type="evidence" value="ECO:0007669"/>
    <property type="project" value="InterPro"/>
</dbReference>
<dbReference type="InterPro" id="IPR001715">
    <property type="entry name" value="CH_dom"/>
</dbReference>
<dbReference type="InParanoid" id="D8LBI9"/>
<dbReference type="PROSITE" id="PS00020">
    <property type="entry name" value="ACTININ_2"/>
    <property type="match status" value="1"/>
</dbReference>
<evidence type="ECO:0000256" key="3">
    <source>
        <dbReference type="ARBA" id="ARBA00022837"/>
    </source>
</evidence>
<keyword evidence="9" id="KW-1185">Reference proteome</keyword>
<dbReference type="GO" id="GO:0005509">
    <property type="term" value="F:calcium ion binding"/>
    <property type="evidence" value="ECO:0007669"/>
    <property type="project" value="InterPro"/>
</dbReference>
<feature type="compositionally biased region" description="Basic and acidic residues" evidence="5">
    <location>
        <begin position="860"/>
        <end position="869"/>
    </location>
</feature>
<dbReference type="InterPro" id="IPR039959">
    <property type="entry name" value="Fimbrin/Plastin"/>
</dbReference>
<dbReference type="InterPro" id="IPR018247">
    <property type="entry name" value="EF_Hand_1_Ca_BS"/>
</dbReference>
<dbReference type="STRING" id="2880.D8LBI9"/>
<keyword evidence="2" id="KW-0677">Repeat</keyword>
<feature type="domain" description="EF-hand" evidence="7">
    <location>
        <begin position="57"/>
        <end position="92"/>
    </location>
</feature>
<dbReference type="PANTHER" id="PTHR19961">
    <property type="entry name" value="FIMBRIN/PLASTIN"/>
    <property type="match status" value="1"/>
</dbReference>
<dbReference type="GO" id="GO:0051639">
    <property type="term" value="P:actin filament network formation"/>
    <property type="evidence" value="ECO:0007669"/>
    <property type="project" value="TreeGrafter"/>
</dbReference>
<reference evidence="8 9" key="1">
    <citation type="journal article" date="2010" name="Nature">
        <title>The Ectocarpus genome and the independent evolution of multicellularity in brown algae.</title>
        <authorList>
            <person name="Cock J.M."/>
            <person name="Sterck L."/>
            <person name="Rouze P."/>
            <person name="Scornet D."/>
            <person name="Allen A.E."/>
            <person name="Amoutzias G."/>
            <person name="Anthouard V."/>
            <person name="Artiguenave F."/>
            <person name="Aury J.M."/>
            <person name="Badger J.H."/>
            <person name="Beszteri B."/>
            <person name="Billiau K."/>
            <person name="Bonnet E."/>
            <person name="Bothwell J.H."/>
            <person name="Bowler C."/>
            <person name="Boyen C."/>
            <person name="Brownlee C."/>
            <person name="Carrano C.J."/>
            <person name="Charrier B."/>
            <person name="Cho G.Y."/>
            <person name="Coelho S.M."/>
            <person name="Collen J."/>
            <person name="Corre E."/>
            <person name="Da Silva C."/>
            <person name="Delage L."/>
            <person name="Delaroque N."/>
            <person name="Dittami S.M."/>
            <person name="Doulbeau S."/>
            <person name="Elias M."/>
            <person name="Farnham G."/>
            <person name="Gachon C.M."/>
            <person name="Gschloessl B."/>
            <person name="Heesch S."/>
            <person name="Jabbari K."/>
            <person name="Jubin C."/>
            <person name="Kawai H."/>
            <person name="Kimura K."/>
            <person name="Kloareg B."/>
            <person name="Kupper F.C."/>
            <person name="Lang D."/>
            <person name="Le Bail A."/>
            <person name="Leblanc C."/>
            <person name="Lerouge P."/>
            <person name="Lohr M."/>
            <person name="Lopez P.J."/>
            <person name="Martens C."/>
            <person name="Maumus F."/>
            <person name="Michel G."/>
            <person name="Miranda-Saavedra D."/>
            <person name="Morales J."/>
            <person name="Moreau H."/>
            <person name="Motomura T."/>
            <person name="Nagasato C."/>
            <person name="Napoli C.A."/>
            <person name="Nelson D.R."/>
            <person name="Nyvall-Collen P."/>
            <person name="Peters A.F."/>
            <person name="Pommier C."/>
            <person name="Potin P."/>
            <person name="Poulain J."/>
            <person name="Quesneville H."/>
            <person name="Read B."/>
            <person name="Rensing S.A."/>
            <person name="Ritter A."/>
            <person name="Rousvoal S."/>
            <person name="Samanta M."/>
            <person name="Samson G."/>
            <person name="Schroeder D.C."/>
            <person name="Segurens B."/>
            <person name="Strittmatter M."/>
            <person name="Tonon T."/>
            <person name="Tregear J.W."/>
            <person name="Valentin K."/>
            <person name="von Dassow P."/>
            <person name="Yamagishi T."/>
            <person name="Van de Peer Y."/>
            <person name="Wincker P."/>
        </authorList>
    </citation>
    <scope>NUCLEOTIDE SEQUENCE [LARGE SCALE GENOMIC DNA]</scope>
    <source>
        <strain evidence="9">Ec32 / CCAP1310/4</strain>
    </source>
</reference>
<dbReference type="PROSITE" id="PS50021">
    <property type="entry name" value="CH"/>
    <property type="match status" value="4"/>
</dbReference>
<dbReference type="InterPro" id="IPR001589">
    <property type="entry name" value="Actinin_actin-bd_CS"/>
</dbReference>
<keyword evidence="4" id="KW-0009">Actin-binding</keyword>
<gene>
    <name evidence="8" type="primary">FIM1</name>
    <name evidence="8" type="ORF">Esi_0000_0480</name>
</gene>
<dbReference type="CDD" id="cd21218">
    <property type="entry name" value="CH_PLS_FIM_rpt2"/>
    <property type="match status" value="1"/>
</dbReference>
<feature type="region of interest" description="Disordered" evidence="5">
    <location>
        <begin position="709"/>
        <end position="892"/>
    </location>
</feature>
<evidence type="ECO:0000259" key="6">
    <source>
        <dbReference type="PROSITE" id="PS50021"/>
    </source>
</evidence>
<protein>
    <submittedName>
        <fullName evidence="8">Fimbrin</fullName>
    </submittedName>
</protein>
<feature type="compositionally biased region" description="Low complexity" evidence="5">
    <location>
        <begin position="748"/>
        <end position="758"/>
    </location>
</feature>
<dbReference type="GO" id="GO:0005884">
    <property type="term" value="C:actin filament"/>
    <property type="evidence" value="ECO:0007669"/>
    <property type="project" value="TreeGrafter"/>
</dbReference>
<evidence type="ECO:0000313" key="8">
    <source>
        <dbReference type="EMBL" id="CBN76698.1"/>
    </source>
</evidence>
<dbReference type="SUPFAM" id="SSF47576">
    <property type="entry name" value="Calponin-homology domain, CH-domain"/>
    <property type="match status" value="1"/>
</dbReference>
<feature type="domain" description="Calponin-homology (CH)" evidence="6">
    <location>
        <begin position="331"/>
        <end position="433"/>
    </location>
</feature>
<dbReference type="OrthoDB" id="431378at2759"/>
<dbReference type="OMA" id="WQLMRKN"/>
<dbReference type="InterPro" id="IPR002048">
    <property type="entry name" value="EF_hand_dom"/>
</dbReference>
<dbReference type="InterPro" id="IPR036872">
    <property type="entry name" value="CH_dom_sf"/>
</dbReference>
<dbReference type="Pfam" id="PF00307">
    <property type="entry name" value="CH"/>
    <property type="match status" value="4"/>
</dbReference>
<dbReference type="GO" id="GO:0051017">
    <property type="term" value="P:actin filament bundle assembly"/>
    <property type="evidence" value="ECO:0007669"/>
    <property type="project" value="InterPro"/>
</dbReference>
<name>D8LBI9_ECTSI</name>
<dbReference type="GO" id="GO:0032432">
    <property type="term" value="C:actin filament bundle"/>
    <property type="evidence" value="ECO:0007669"/>
    <property type="project" value="TreeGrafter"/>
</dbReference>
<evidence type="ECO:0000256" key="4">
    <source>
        <dbReference type="ARBA" id="ARBA00023203"/>
    </source>
</evidence>
<dbReference type="EMBL" id="FN647682">
    <property type="protein sequence ID" value="CBN76698.1"/>
    <property type="molecule type" value="Genomic_DNA"/>
</dbReference>
<evidence type="ECO:0000256" key="2">
    <source>
        <dbReference type="ARBA" id="ARBA00022737"/>
    </source>
</evidence>
<feature type="domain" description="Calponin-homology (CH)" evidence="6">
    <location>
        <begin position="460"/>
        <end position="568"/>
    </location>
</feature>
<dbReference type="FunFam" id="1.10.418.10:FF:000010">
    <property type="entry name" value="Plastin-3 isoform 1"/>
    <property type="match status" value="1"/>
</dbReference>
<dbReference type="SMART" id="SM00033">
    <property type="entry name" value="CH"/>
    <property type="match status" value="4"/>
</dbReference>
<dbReference type="FunFam" id="1.10.238.10:FF:000336">
    <property type="entry name" value="HLH domain-containing protein"/>
    <property type="match status" value="1"/>
</dbReference>
<evidence type="ECO:0000256" key="1">
    <source>
        <dbReference type="ARBA" id="ARBA00022723"/>
    </source>
</evidence>
<dbReference type="Gene3D" id="1.10.418.10">
    <property type="entry name" value="Calponin-like domain"/>
    <property type="match status" value="4"/>
</dbReference>
<dbReference type="Gene3D" id="1.10.238.10">
    <property type="entry name" value="EF-hand"/>
    <property type="match status" value="1"/>
</dbReference>
<dbReference type="SUPFAM" id="SSF47473">
    <property type="entry name" value="EF-hand"/>
    <property type="match status" value="1"/>
</dbReference>
<dbReference type="Pfam" id="PF13499">
    <property type="entry name" value="EF-hand_7"/>
    <property type="match status" value="1"/>
</dbReference>
<dbReference type="InterPro" id="IPR011992">
    <property type="entry name" value="EF-hand-dom_pair"/>
</dbReference>
<feature type="domain" description="Calponin-homology (CH)" evidence="6">
    <location>
        <begin position="121"/>
        <end position="252"/>
    </location>
</feature>
<dbReference type="eggNOG" id="KOG0046">
    <property type="taxonomic scope" value="Eukaryota"/>
</dbReference>
<dbReference type="CDD" id="cd21219">
    <property type="entry name" value="CH_PLS_FIM_rpt3"/>
    <property type="match status" value="1"/>
</dbReference>
<feature type="domain" description="Calponin-homology (CH)" evidence="6">
    <location>
        <begin position="581"/>
        <end position="686"/>
    </location>
</feature>
<feature type="compositionally biased region" description="Low complexity" evidence="5">
    <location>
        <begin position="799"/>
        <end position="842"/>
    </location>
</feature>
<keyword evidence="3" id="KW-0106">Calcium</keyword>
<dbReference type="CDD" id="cd21220">
    <property type="entry name" value="CH_PLS_FIM_rpt4"/>
    <property type="match status" value="1"/>
</dbReference>
<evidence type="ECO:0000259" key="7">
    <source>
        <dbReference type="PROSITE" id="PS50222"/>
    </source>
</evidence>
<dbReference type="PROSITE" id="PS00018">
    <property type="entry name" value="EF_HAND_1"/>
    <property type="match status" value="2"/>
</dbReference>
<dbReference type="GO" id="GO:0005737">
    <property type="term" value="C:cytoplasm"/>
    <property type="evidence" value="ECO:0007669"/>
    <property type="project" value="TreeGrafter"/>
</dbReference>
<feature type="domain" description="EF-hand" evidence="7">
    <location>
        <begin position="21"/>
        <end position="56"/>
    </location>
</feature>
<organism evidence="8 9">
    <name type="scientific">Ectocarpus siliculosus</name>
    <name type="common">Brown alga</name>
    <name type="synonym">Conferva siliculosa</name>
    <dbReference type="NCBI Taxonomy" id="2880"/>
    <lineage>
        <taxon>Eukaryota</taxon>
        <taxon>Sar</taxon>
        <taxon>Stramenopiles</taxon>
        <taxon>Ochrophyta</taxon>
        <taxon>PX clade</taxon>
        <taxon>Phaeophyceae</taxon>
        <taxon>Ectocarpales</taxon>
        <taxon>Ectocarpaceae</taxon>
        <taxon>Ectocarpus</taxon>
    </lineage>
</organism>
<dbReference type="CDD" id="cd00051">
    <property type="entry name" value="EFh"/>
    <property type="match status" value="1"/>
</dbReference>
<dbReference type="Proteomes" id="UP000002630">
    <property type="component" value="Linkage Group LG01"/>
</dbReference>
<dbReference type="PROSITE" id="PS00019">
    <property type="entry name" value="ACTININ_1"/>
    <property type="match status" value="1"/>
</dbReference>
<dbReference type="PROSITE" id="PS50222">
    <property type="entry name" value="EF_HAND_2"/>
    <property type="match status" value="2"/>
</dbReference>
<proteinExistence type="predicted"/>
<feature type="compositionally biased region" description="Low complexity" evidence="5">
    <location>
        <begin position="773"/>
        <end position="788"/>
    </location>
</feature>
<keyword evidence="1" id="KW-0479">Metal-binding</keyword>
<dbReference type="AlphaFoldDB" id="D8LBI9"/>
<sequence length="892" mass="96914">MSRFVDLLVFPAPLEHEFSGQEKTKIKEAFATFDTNQSGDISMEELRALLGQLGEMPSEKHLQESMREADTDNNGSVSFGELASLMHKLKKDPNSNSAFVRKIHKAPAQHSGGMAYHSYSDDERMAFTEHINNCLAADPVVGPRLPMDPLSEDLFTQTSDGLILCKLINLAEFDTIDARAMNVVSEKRPKLSIFQKIENMNLALNAARGIGCVVTNVNAKDGGRIVRVPEGTDDRKRQKTGDLLATLRRTTVEQIPCYGAAEGEKASKCEAHKGDDWVSVRDIIDGNSILILGLVWQIIRIQLLSSISLTSCPELVCLLEEGEELDGLLALQPEAILLRWFNYHLERSSSAKRVKNFGNDLRDGEALSVLLSQLDPTVCQPCNEPPGSEARARHIISNAKAMGAETFIQPADIINANKKLLLAFCAQLFNTNPNLTVEQEVMEQFTEDFANLEDDDEGDTREEKVFRMWINSLAIDNGDLYINNLFADVQNGSAILKVMDRIQPGVVVWKRVNIAPKNRFKKVENGNYVIDIAKVMGLTVVNVGGLDIIDGNRKMTLAIMWQLMRRHTLNLLQALSKKGKRIEDPQIVAWANSKVEGSKIRSFGDPSLSTGVFLLKVCHGIDQSTVNWDLVVMDPANDEDKTNNAKYAISVARKLGACVFVAAEDIVQVMSRMIMLFCASLWHCENERTASPDGGGAGAMPAPAALEQTPQAPKPLMSPTGLRSATSPKPFSSGGRSTFGQSKPPPAAAAAAESAAKIAQKKADEETQRRIQAWKAEQQAKQASAAFADENKAAEEEAAASAAATAAAQQAAQDAEAAKAAADAQQQQEAAAAAAAAEASRLAAEEAEAARVPPAESEADGVRLAEDQMKAVSLEPGLSTHSDEVTQEEWDA</sequence>
<feature type="compositionally biased region" description="Polar residues" evidence="5">
    <location>
        <begin position="721"/>
        <end position="741"/>
    </location>
</feature>